<feature type="transmembrane region" description="Helical" evidence="1">
    <location>
        <begin position="43"/>
        <end position="62"/>
    </location>
</feature>
<name>B3EA40_TRIL1</name>
<keyword evidence="1" id="KW-1133">Transmembrane helix</keyword>
<dbReference type="EMBL" id="CP001089">
    <property type="protein sequence ID" value="ACD93868.1"/>
    <property type="molecule type" value="Genomic_DNA"/>
</dbReference>
<evidence type="ECO:0000313" key="3">
    <source>
        <dbReference type="Proteomes" id="UP000002420"/>
    </source>
</evidence>
<reference evidence="2 3" key="1">
    <citation type="submission" date="2008-05" db="EMBL/GenBank/DDBJ databases">
        <title>Complete sequence of chromosome of Geobacter lovleyi SZ.</title>
        <authorList>
            <consortium name="US DOE Joint Genome Institute"/>
            <person name="Lucas S."/>
            <person name="Copeland A."/>
            <person name="Lapidus A."/>
            <person name="Glavina del Rio T."/>
            <person name="Dalin E."/>
            <person name="Tice H."/>
            <person name="Bruce D."/>
            <person name="Goodwin L."/>
            <person name="Pitluck S."/>
            <person name="Chertkov O."/>
            <person name="Meincke L."/>
            <person name="Brettin T."/>
            <person name="Detter J.C."/>
            <person name="Han C."/>
            <person name="Tapia R."/>
            <person name="Kuske C.R."/>
            <person name="Schmutz J."/>
            <person name="Larimer F."/>
            <person name="Land M."/>
            <person name="Hauser L."/>
            <person name="Kyrpides N."/>
            <person name="Mikhailova N."/>
            <person name="Sung Y."/>
            <person name="Fletcher K.E."/>
            <person name="Ritalahti K.M."/>
            <person name="Loeffler F.E."/>
            <person name="Richardson P."/>
        </authorList>
    </citation>
    <scope>NUCLEOTIDE SEQUENCE [LARGE SCALE GENOMIC DNA]</scope>
    <source>
        <strain evidence="3">ATCC BAA-1151 / DSM 17278 / SZ</strain>
    </source>
</reference>
<keyword evidence="1" id="KW-0812">Transmembrane</keyword>
<dbReference type="Proteomes" id="UP000002420">
    <property type="component" value="Chromosome"/>
</dbReference>
<proteinExistence type="predicted"/>
<sequence>MMSATLYGMTAVALLLSWWFDREKTHRALKIGARSLYVLLPKILGMIALVGLVLALVPPELITRLFSFRGIGGFVLVAAIGAIITMPAPIAFPLVGSLLRLGAAPATLATFVTTLTMVGIITAPIEISYFGRRFTLIRQSLSFVTAIIIGLLMGVFL</sequence>
<dbReference type="KEGG" id="glo:Glov_0131"/>
<protein>
    <recommendedName>
        <fullName evidence="4">Permease</fullName>
    </recommendedName>
</protein>
<accession>B3EA40</accession>
<dbReference type="RefSeq" id="WP_012468227.1">
    <property type="nucleotide sequence ID" value="NC_010814.1"/>
</dbReference>
<dbReference type="OrthoDB" id="5402295at2"/>
<dbReference type="eggNOG" id="COG0701">
    <property type="taxonomic scope" value="Bacteria"/>
</dbReference>
<keyword evidence="3" id="KW-1185">Reference proteome</keyword>
<evidence type="ECO:0000256" key="1">
    <source>
        <dbReference type="SAM" id="Phobius"/>
    </source>
</evidence>
<feature type="transmembrane region" description="Helical" evidence="1">
    <location>
        <begin position="101"/>
        <end position="123"/>
    </location>
</feature>
<dbReference type="AlphaFoldDB" id="B3EA40"/>
<dbReference type="STRING" id="398767.Glov_0131"/>
<organism evidence="2 3">
    <name type="scientific">Trichlorobacter lovleyi (strain ATCC BAA-1151 / DSM 17278 / SZ)</name>
    <name type="common">Geobacter lovleyi</name>
    <dbReference type="NCBI Taxonomy" id="398767"/>
    <lineage>
        <taxon>Bacteria</taxon>
        <taxon>Pseudomonadati</taxon>
        <taxon>Thermodesulfobacteriota</taxon>
        <taxon>Desulfuromonadia</taxon>
        <taxon>Geobacterales</taxon>
        <taxon>Geobacteraceae</taxon>
        <taxon>Trichlorobacter</taxon>
    </lineage>
</organism>
<keyword evidence="1" id="KW-0472">Membrane</keyword>
<dbReference type="HOGENOM" id="CLU_101297_2_0_7"/>
<evidence type="ECO:0008006" key="4">
    <source>
        <dbReference type="Google" id="ProtNLM"/>
    </source>
</evidence>
<gene>
    <name evidence="2" type="ordered locus">Glov_0131</name>
</gene>
<evidence type="ECO:0000313" key="2">
    <source>
        <dbReference type="EMBL" id="ACD93868.1"/>
    </source>
</evidence>
<feature type="transmembrane region" description="Helical" evidence="1">
    <location>
        <begin position="135"/>
        <end position="156"/>
    </location>
</feature>
<feature type="transmembrane region" description="Helical" evidence="1">
    <location>
        <begin position="74"/>
        <end position="95"/>
    </location>
</feature>